<protein>
    <recommendedName>
        <fullName evidence="4">DUF4175 domain-containing protein</fullName>
    </recommendedName>
</protein>
<keyword evidence="1" id="KW-1133">Transmembrane helix</keyword>
<feature type="transmembrane region" description="Helical" evidence="1">
    <location>
        <begin position="36"/>
        <end position="56"/>
    </location>
</feature>
<accession>A0ABT3JRG8</accession>
<evidence type="ECO:0000313" key="3">
    <source>
        <dbReference type="Proteomes" id="UP001209922"/>
    </source>
</evidence>
<sequence length="87" mass="9201">MWMRAWAGIFAGFFLAAAIAGLACWLPPGPWQSALVPSLIAFIPLWMMAATCAFAFRTGRGAWCGLGLAALAGFALLWLLRASGAVQ</sequence>
<evidence type="ECO:0008006" key="4">
    <source>
        <dbReference type="Google" id="ProtNLM"/>
    </source>
</evidence>
<gene>
    <name evidence="2" type="ORF">OK345_01010</name>
</gene>
<proteinExistence type="predicted"/>
<keyword evidence="3" id="KW-1185">Reference proteome</keyword>
<comment type="caution">
    <text evidence="2">The sequence shown here is derived from an EMBL/GenBank/DDBJ whole genome shotgun (WGS) entry which is preliminary data.</text>
</comment>
<keyword evidence="1" id="KW-0812">Transmembrane</keyword>
<reference evidence="2 3" key="1">
    <citation type="submission" date="2022-10" db="EMBL/GenBank/DDBJ databases">
        <title>Xanthomonas sp. H13-6.</title>
        <authorList>
            <person name="Liu X."/>
            <person name="Deng Z."/>
            <person name="Jiang Y."/>
            <person name="Yu T."/>
            <person name="Ai J."/>
        </authorList>
    </citation>
    <scope>NUCLEOTIDE SEQUENCE [LARGE SCALE GENOMIC DNA]</scope>
    <source>
        <strain evidence="2 3">H13-6</strain>
    </source>
</reference>
<dbReference type="RefSeq" id="WP_265126037.1">
    <property type="nucleotide sequence ID" value="NZ_JAPCHY010000001.1"/>
</dbReference>
<feature type="transmembrane region" description="Helical" evidence="1">
    <location>
        <begin position="63"/>
        <end position="80"/>
    </location>
</feature>
<evidence type="ECO:0000313" key="2">
    <source>
        <dbReference type="EMBL" id="MCW4471089.1"/>
    </source>
</evidence>
<evidence type="ECO:0000256" key="1">
    <source>
        <dbReference type="SAM" id="Phobius"/>
    </source>
</evidence>
<dbReference type="PROSITE" id="PS51257">
    <property type="entry name" value="PROKAR_LIPOPROTEIN"/>
    <property type="match status" value="1"/>
</dbReference>
<dbReference type="EMBL" id="JAPCHY010000001">
    <property type="protein sequence ID" value="MCW4471089.1"/>
    <property type="molecule type" value="Genomic_DNA"/>
</dbReference>
<keyword evidence="1" id="KW-0472">Membrane</keyword>
<organism evidence="2 3">
    <name type="scientific">Xanthomonas chitinilytica</name>
    <dbReference type="NCBI Taxonomy" id="2989819"/>
    <lineage>
        <taxon>Bacteria</taxon>
        <taxon>Pseudomonadati</taxon>
        <taxon>Pseudomonadota</taxon>
        <taxon>Gammaproteobacteria</taxon>
        <taxon>Lysobacterales</taxon>
        <taxon>Lysobacteraceae</taxon>
        <taxon>Xanthomonas</taxon>
    </lineage>
</organism>
<name>A0ABT3JRG8_9XANT</name>
<dbReference type="Proteomes" id="UP001209922">
    <property type="component" value="Unassembled WGS sequence"/>
</dbReference>